<evidence type="ECO:0000256" key="5">
    <source>
        <dbReference type="ARBA" id="ARBA00022801"/>
    </source>
</evidence>
<comment type="subcellular location">
    <subcellularLocation>
        <location evidence="2 8">Nucleus</location>
    </subcellularLocation>
</comment>
<evidence type="ECO:0000313" key="11">
    <source>
        <dbReference type="EMBL" id="QYS96749.1"/>
    </source>
</evidence>
<dbReference type="SUPFAM" id="SSF55154">
    <property type="entry name" value="CYTH-like phosphatases"/>
    <property type="match status" value="1"/>
</dbReference>
<dbReference type="InterPro" id="IPR037009">
    <property type="entry name" value="mRNA_triPase_Cet1_sf"/>
</dbReference>
<comment type="catalytic activity">
    <reaction evidence="7">
        <text>a 5'-end triphospho-ribonucleoside in mRNA + H2O = a 5'-end diphospho-ribonucleoside in mRNA + phosphate + H(+)</text>
        <dbReference type="Rhea" id="RHEA:67004"/>
        <dbReference type="Rhea" id="RHEA-COMP:17164"/>
        <dbReference type="Rhea" id="RHEA-COMP:17165"/>
        <dbReference type="ChEBI" id="CHEBI:15377"/>
        <dbReference type="ChEBI" id="CHEBI:15378"/>
        <dbReference type="ChEBI" id="CHEBI:43474"/>
        <dbReference type="ChEBI" id="CHEBI:167616"/>
        <dbReference type="ChEBI" id="CHEBI:167618"/>
        <dbReference type="EC" id="3.6.1.74"/>
    </reaction>
    <physiologicalReaction direction="left-to-right" evidence="7">
        <dbReference type="Rhea" id="RHEA:67005"/>
    </physiologicalReaction>
</comment>
<dbReference type="GO" id="GO:0004651">
    <property type="term" value="F:polynucleotide 5'-phosphatase activity"/>
    <property type="evidence" value="ECO:0007669"/>
    <property type="project" value="UniProtKB-UniRule"/>
</dbReference>
<feature type="compositionally biased region" description="Pro residues" evidence="9">
    <location>
        <begin position="480"/>
        <end position="495"/>
    </location>
</feature>
<dbReference type="CDD" id="cd07470">
    <property type="entry name" value="CYTH-like_mRNA_RTPase"/>
    <property type="match status" value="1"/>
</dbReference>
<dbReference type="PANTHER" id="PTHR28118">
    <property type="entry name" value="POLYNUCLEOTIDE 5'-TRIPHOSPHATASE-RELATED"/>
    <property type="match status" value="1"/>
</dbReference>
<comment type="cofactor">
    <cofactor evidence="1 8">
        <name>Mg(2+)</name>
        <dbReference type="ChEBI" id="CHEBI:18420"/>
    </cofactor>
</comment>
<dbReference type="AlphaFoldDB" id="A0A8G0PEY7"/>
<dbReference type="GO" id="GO:0031533">
    <property type="term" value="C:mRNA capping enzyme complex"/>
    <property type="evidence" value="ECO:0007669"/>
    <property type="project" value="UniProtKB-UniRule"/>
</dbReference>
<dbReference type="InterPro" id="IPR033469">
    <property type="entry name" value="CYTH-like_dom_sf"/>
</dbReference>
<feature type="compositionally biased region" description="Basic and acidic residues" evidence="9">
    <location>
        <begin position="729"/>
        <end position="741"/>
    </location>
</feature>
<feature type="region of interest" description="Disordered" evidence="9">
    <location>
        <begin position="1"/>
        <end position="670"/>
    </location>
</feature>
<feature type="compositionally biased region" description="Low complexity" evidence="9">
    <location>
        <begin position="496"/>
        <end position="550"/>
    </location>
</feature>
<dbReference type="EC" id="3.6.1.74" evidence="8"/>
<evidence type="ECO:0000256" key="9">
    <source>
        <dbReference type="SAM" id="MobiDB-lite"/>
    </source>
</evidence>
<dbReference type="GO" id="GO:0006370">
    <property type="term" value="P:7-methylguanosine mRNA capping"/>
    <property type="evidence" value="ECO:0007669"/>
    <property type="project" value="UniProtKB-UniRule"/>
</dbReference>
<feature type="compositionally biased region" description="Low complexity" evidence="9">
    <location>
        <begin position="93"/>
        <end position="149"/>
    </location>
</feature>
<evidence type="ECO:0000256" key="7">
    <source>
        <dbReference type="ARBA" id="ARBA00047740"/>
    </source>
</evidence>
<feature type="compositionally biased region" description="Polar residues" evidence="9">
    <location>
        <begin position="150"/>
        <end position="174"/>
    </location>
</feature>
<dbReference type="Pfam" id="PF02940">
    <property type="entry name" value="mRNA_triPase"/>
    <property type="match status" value="1"/>
</dbReference>
<evidence type="ECO:0000259" key="10">
    <source>
        <dbReference type="Pfam" id="PF02940"/>
    </source>
</evidence>
<feature type="compositionally biased region" description="Low complexity" evidence="9">
    <location>
        <begin position="260"/>
        <end position="317"/>
    </location>
</feature>
<dbReference type="Proteomes" id="UP000826661">
    <property type="component" value="Chromosome II"/>
</dbReference>
<name>A0A8G0PEY7_9HYPO</name>
<keyword evidence="6 8" id="KW-0539">Nucleus</keyword>
<comment type="function">
    <text evidence="8">First step of mRNA capping. Converts the 5'-triphosphate end of a nascent mRNA chain into a diphosphate end.</text>
</comment>
<evidence type="ECO:0000313" key="12">
    <source>
        <dbReference type="Proteomes" id="UP000826661"/>
    </source>
</evidence>
<keyword evidence="5 8" id="KW-0378">Hydrolase</keyword>
<feature type="compositionally biased region" description="Low complexity" evidence="9">
    <location>
        <begin position="25"/>
        <end position="46"/>
    </location>
</feature>
<feature type="compositionally biased region" description="Low complexity" evidence="9">
    <location>
        <begin position="426"/>
        <end position="479"/>
    </location>
</feature>
<evidence type="ECO:0000256" key="1">
    <source>
        <dbReference type="ARBA" id="ARBA00001946"/>
    </source>
</evidence>
<comment type="subunit">
    <text evidence="8">Heterodimer. The mRNA-capping enzyme is composed of two separate chains alpha and beta, respectively a mRNA guanylyltransferase and an mRNA 5'-triphosphate monophosphatase.</text>
</comment>
<proteinExistence type="inferred from homology"/>
<feature type="region of interest" description="Disordered" evidence="9">
    <location>
        <begin position="726"/>
        <end position="772"/>
    </location>
</feature>
<dbReference type="InterPro" id="IPR004206">
    <property type="entry name" value="mRNA_triPase_Cet1"/>
</dbReference>
<feature type="compositionally biased region" description="Polar residues" evidence="9">
    <location>
        <begin position="1"/>
        <end position="12"/>
    </location>
</feature>
<feature type="compositionally biased region" description="Low complexity" evidence="9">
    <location>
        <begin position="194"/>
        <end position="227"/>
    </location>
</feature>
<keyword evidence="4 8" id="KW-0507">mRNA processing</keyword>
<gene>
    <name evidence="11" type="ORF">H0G86_003987</name>
</gene>
<dbReference type="InterPro" id="IPR040343">
    <property type="entry name" value="Cet1/Ctl1"/>
</dbReference>
<evidence type="ECO:0000256" key="4">
    <source>
        <dbReference type="ARBA" id="ARBA00022664"/>
    </source>
</evidence>
<evidence type="ECO:0000256" key="2">
    <source>
        <dbReference type="ARBA" id="ARBA00004123"/>
    </source>
</evidence>
<feature type="compositionally biased region" description="Polar residues" evidence="9">
    <location>
        <begin position="332"/>
        <end position="343"/>
    </location>
</feature>
<protein>
    <recommendedName>
        <fullName evidence="8">mRNA-capping enzyme subunit beta</fullName>
        <ecNumber evidence="8">3.6.1.74</ecNumber>
    </recommendedName>
    <alternativeName>
        <fullName evidence="8">mRNA 5'-phosphatase</fullName>
    </alternativeName>
    <alternativeName>
        <fullName evidence="8">mRNA 5'-triphosphate monophosphatase</fullName>
    </alternativeName>
</protein>
<feature type="compositionally biased region" description="Pro residues" evidence="9">
    <location>
        <begin position="551"/>
        <end position="561"/>
    </location>
</feature>
<feature type="domain" description="mRNA triphosphatase Cet1-like" evidence="10">
    <location>
        <begin position="785"/>
        <end position="1034"/>
    </location>
</feature>
<evidence type="ECO:0000256" key="6">
    <source>
        <dbReference type="ARBA" id="ARBA00023242"/>
    </source>
</evidence>
<sequence>MDLRSVLNTSDNNGDRAPPRPPPAAQQQQQQQRQQQEQQQQPRHAPSPAQYTPGEYSQQQPPPQASPAEQPAMHDYPHPHQQQQQPHPHRHAYPQPQSHHYPQPQQQQPPHQQHPQQLQQHQQAHQQQAHQQQVHTHQQHVQQMQQQQQRPSNAYPATSPFQAPGHYQSQSRSTPVPAPPPLQPPSQYHHDPRSPGSSRSGSGPVIASPYRPSPTSSTTPGGSAGYPFPTQQQQPPDMVSPIQRPYPSQYQQDPRRDSYPQQSPQLATYQQQQQAQQQREQQMRQYMPPQQQQRQQSQPPTPLQQQQQSHAGPHQPQLQPSPVRTSSASSSLQYPQHSPTAAQQHYGPYAQGSPVPAAQPPLPDYSRHPSNSQPPTPLGPPGSASGVRQPSTAFAQPPSPYQQRMSVSSITGAPAPAHAHAHSHSLSHPPLQPQPQAQLQSPSPSQSQSQLQSQAQTRHQQHQPQGQPQPQAQAPAPLSSRPPQPQAQQQPPPQPHSHAQSQSQAQARPPSAQSSIPTEAPAKTPTQTPTQIPAQAQAPPQPQVQAQTQPSPKPAPPPPATPAHRLSSHSSHGSSPVTESTQHPRSQQGREQSLSVSPKTRLGSIPSNPDATPASADRAARSSLSVHPMAIDSDRAVTPAKRKLEDLNMSPGELEYKESKPPPGEVNGGYAERIKKSASPILPRKRRARHSQPPIWALSVHTLGRKLPTNVNFVLQKRIHSHINTALNGKHEPAVKNEHPSRQPSPEARRNQQASVSQQPASAEPDPQDILGPWEASIAGVKPIEELSKNVADFLFVNVVSNQDIQEITSRGIQFEIEAKLGTLIDKDTNQRVDRFVATECILDDNGRVAFRSSMTEAHHKSFNDYLNNVVIQTDPRNPNGGAKRVPVIYKHRREIDRFYDLPPEMHGHLPGCVRARLGSRSRNVRVRVTYDQKTNQILNKIIKARVADIDLHMPMAPMDCRISINLEMNWDGSLEELEQLSANKSDRQPDRNKDRLSYKQGHYQIDLTQVTHAVNGPGNSQRMDKEHELEIELNHLALLDQGRRAMSGAPHRYQELVEGFVDNVRLLARKAKEFAPRP</sequence>
<keyword evidence="8" id="KW-0506">mRNA capping</keyword>
<reference evidence="11 12" key="1">
    <citation type="journal article" date="2021" name="BMC Genomics">
        <title>Telomere-to-telomere genome assembly of asparaginase-producing Trichoderma simmonsii.</title>
        <authorList>
            <person name="Chung D."/>
            <person name="Kwon Y.M."/>
            <person name="Yang Y."/>
        </authorList>
    </citation>
    <scope>NUCLEOTIDE SEQUENCE [LARGE SCALE GENOMIC DNA]</scope>
    <source>
        <strain evidence="11 12">GH-Sj1</strain>
    </source>
</reference>
<dbReference type="PANTHER" id="PTHR28118:SF1">
    <property type="entry name" value="POLYNUCLEOTIDE 5'-TRIPHOSPHATASE CTL1-RELATED"/>
    <property type="match status" value="1"/>
</dbReference>
<keyword evidence="12" id="KW-1185">Reference proteome</keyword>
<accession>A0A8G0PEY7</accession>
<dbReference type="GO" id="GO:0140818">
    <property type="term" value="F:mRNA 5'-triphosphate monophosphatase activity"/>
    <property type="evidence" value="ECO:0007669"/>
    <property type="project" value="UniProtKB-EC"/>
</dbReference>
<dbReference type="Gene3D" id="3.20.100.10">
    <property type="entry name" value="mRNA triphosphatase Cet1-like"/>
    <property type="match status" value="1"/>
</dbReference>
<evidence type="ECO:0000256" key="8">
    <source>
        <dbReference type="RuleBase" id="RU367053"/>
    </source>
</evidence>
<comment type="similarity">
    <text evidence="3 8">Belongs to the fungal TPase family.</text>
</comment>
<evidence type="ECO:0000256" key="3">
    <source>
        <dbReference type="ARBA" id="ARBA00006345"/>
    </source>
</evidence>
<feature type="compositionally biased region" description="Polar residues" evidence="9">
    <location>
        <begin position="576"/>
        <end position="598"/>
    </location>
</feature>
<dbReference type="EMBL" id="CP075865">
    <property type="protein sequence ID" value="QYS96749.1"/>
    <property type="molecule type" value="Genomic_DNA"/>
</dbReference>
<feature type="compositionally biased region" description="Low complexity" evidence="9">
    <location>
        <begin position="752"/>
        <end position="763"/>
    </location>
</feature>
<feature type="compositionally biased region" description="Polar residues" evidence="9">
    <location>
        <begin position="401"/>
        <end position="411"/>
    </location>
</feature>
<organism evidence="11 12">
    <name type="scientific">Trichoderma simmonsii</name>
    <dbReference type="NCBI Taxonomy" id="1491479"/>
    <lineage>
        <taxon>Eukaryota</taxon>
        <taxon>Fungi</taxon>
        <taxon>Dikarya</taxon>
        <taxon>Ascomycota</taxon>
        <taxon>Pezizomycotina</taxon>
        <taxon>Sordariomycetes</taxon>
        <taxon>Hypocreomycetidae</taxon>
        <taxon>Hypocreales</taxon>
        <taxon>Hypocreaceae</taxon>
        <taxon>Trichoderma</taxon>
    </lineage>
</organism>